<dbReference type="Proteomes" id="UP000403266">
    <property type="component" value="Unassembled WGS sequence"/>
</dbReference>
<protein>
    <submittedName>
        <fullName evidence="1">DUF2267 domain-containing protein</fullName>
    </submittedName>
</protein>
<comment type="caution">
    <text evidence="1">The sequence shown here is derived from an EMBL/GenBank/DDBJ whole genome shotgun (WGS) entry which is preliminary data.</text>
</comment>
<keyword evidence="2" id="KW-1185">Reference proteome</keyword>
<gene>
    <name evidence="1" type="ORF">FS320_38200</name>
</gene>
<dbReference type="Pfam" id="PF10025">
    <property type="entry name" value="DUF2267"/>
    <property type="match status" value="1"/>
</dbReference>
<dbReference type="EMBL" id="VOSK01000417">
    <property type="protein sequence ID" value="MPR30662.1"/>
    <property type="molecule type" value="Genomic_DNA"/>
</dbReference>
<dbReference type="AlphaFoldDB" id="A0A5N7MUL1"/>
<reference evidence="1 2" key="1">
    <citation type="journal article" date="2019" name="Syst. Appl. Microbiol.">
        <title>Microvirga tunisiensis sp. nov., a root nodule symbiotic bacterium isolated from Lupinus micranthus and L. luteus grown in Northern Tunisia.</title>
        <authorList>
            <person name="Msaddak A."/>
            <person name="Rejili M."/>
            <person name="Duran D."/>
            <person name="Mars M."/>
            <person name="Palacios J.M."/>
            <person name="Ruiz-Argueso T."/>
            <person name="Rey L."/>
            <person name="Imperial J."/>
        </authorList>
    </citation>
    <scope>NUCLEOTIDE SEQUENCE [LARGE SCALE GENOMIC DNA]</scope>
    <source>
        <strain evidence="1 2">Lmie10</strain>
    </source>
</reference>
<sequence length="168" mass="18740">MSATGLDVFDKTLQTTHIWLDELMAEIGSDRQAAWHVLGAVLRAVRDRIPLELAVHLGSQLPLLVRGLYYDQWHAPGRMDEKPRSLDVFLKPIREQLAQIRPIDASNATQAVFRIQSRHANPGQIEKVKHALPDEVQAIWIKVTPDTQVEVERAITRGDDAATGGGRA</sequence>
<dbReference type="InterPro" id="IPR038282">
    <property type="entry name" value="DUF2267_sf"/>
</dbReference>
<proteinExistence type="predicted"/>
<evidence type="ECO:0000313" key="1">
    <source>
        <dbReference type="EMBL" id="MPR30662.1"/>
    </source>
</evidence>
<dbReference type="RefSeq" id="WP_152717494.1">
    <property type="nucleotide sequence ID" value="NZ_VOSJ01000446.1"/>
</dbReference>
<dbReference type="Gene3D" id="1.10.490.110">
    <property type="entry name" value="Uncharacterized conserved protein DUF2267"/>
    <property type="match status" value="1"/>
</dbReference>
<dbReference type="InterPro" id="IPR018727">
    <property type="entry name" value="DUF2267"/>
</dbReference>
<accession>A0A5N7MUL1</accession>
<evidence type="ECO:0000313" key="2">
    <source>
        <dbReference type="Proteomes" id="UP000403266"/>
    </source>
</evidence>
<dbReference type="OrthoDB" id="20942at2"/>
<name>A0A5N7MUL1_9HYPH</name>
<organism evidence="1 2">
    <name type="scientific">Microvirga tunisiensis</name>
    <dbReference type="NCBI Taxonomy" id="2108360"/>
    <lineage>
        <taxon>Bacteria</taxon>
        <taxon>Pseudomonadati</taxon>
        <taxon>Pseudomonadota</taxon>
        <taxon>Alphaproteobacteria</taxon>
        <taxon>Hyphomicrobiales</taxon>
        <taxon>Methylobacteriaceae</taxon>
        <taxon>Microvirga</taxon>
    </lineage>
</organism>